<dbReference type="AlphaFoldDB" id="A0A9X3AG10"/>
<dbReference type="InterPro" id="IPR016181">
    <property type="entry name" value="Acyl_CoA_acyltransferase"/>
</dbReference>
<gene>
    <name evidence="2" type="ORF">NZH93_19210</name>
</gene>
<dbReference type="InterPro" id="IPR013653">
    <property type="entry name" value="GCN5-like_dom"/>
</dbReference>
<evidence type="ECO:0000259" key="1">
    <source>
        <dbReference type="PROSITE" id="PS51186"/>
    </source>
</evidence>
<dbReference type="Proteomes" id="UP001141259">
    <property type="component" value="Unassembled WGS sequence"/>
</dbReference>
<dbReference type="EC" id="2.3.1.-" evidence="2"/>
<dbReference type="Pfam" id="PF08445">
    <property type="entry name" value="FR47"/>
    <property type="match status" value="1"/>
</dbReference>
<evidence type="ECO:0000313" key="2">
    <source>
        <dbReference type="EMBL" id="MCS7478996.1"/>
    </source>
</evidence>
<keyword evidence="3" id="KW-1185">Reference proteome</keyword>
<feature type="domain" description="N-acetyltransferase" evidence="1">
    <location>
        <begin position="77"/>
        <end position="250"/>
    </location>
</feature>
<name>A0A9X3AG10_9PSEU</name>
<dbReference type="Gene3D" id="3.40.630.30">
    <property type="match status" value="1"/>
</dbReference>
<sequence length="250" mass="26162">MRALRSPADVADASPDQLVRWAAQALLPTHPTPGGGAWEHGGAVGVHAPGLNRNDRLVLAGPAEGVAAILSERVDDPVLRPLVTTDLAGPVRALLPDLAVWASFGWMERTGGLAAAPGARWLRDDELGTAEALLRKVNPNAYVLPGEPGARRWAGSFVDGELAAVGADAWSAPDVGFLGGVATHPDFRRRGLSRALCSFVVHDLLERHPACALMVDGGNAAAIAAYRGLGFAYRDVTILRPSEVVAAERG</sequence>
<dbReference type="PROSITE" id="PS51186">
    <property type="entry name" value="GNAT"/>
    <property type="match status" value="1"/>
</dbReference>
<evidence type="ECO:0000313" key="3">
    <source>
        <dbReference type="Proteomes" id="UP001141259"/>
    </source>
</evidence>
<dbReference type="EMBL" id="JANYMP010000008">
    <property type="protein sequence ID" value="MCS7478996.1"/>
    <property type="molecule type" value="Genomic_DNA"/>
</dbReference>
<reference evidence="2" key="1">
    <citation type="submission" date="2022-08" db="EMBL/GenBank/DDBJ databases">
        <authorList>
            <person name="Tistechok S."/>
            <person name="Samborskyy M."/>
            <person name="Roman I."/>
        </authorList>
    </citation>
    <scope>NUCLEOTIDE SEQUENCE</scope>
    <source>
        <strain evidence="2">DSM 103496</strain>
    </source>
</reference>
<dbReference type="RefSeq" id="WP_259624485.1">
    <property type="nucleotide sequence ID" value="NZ_JANYMP010000008.1"/>
</dbReference>
<proteinExistence type="predicted"/>
<keyword evidence="2" id="KW-0808">Transferase</keyword>
<dbReference type="InterPro" id="IPR000182">
    <property type="entry name" value="GNAT_dom"/>
</dbReference>
<comment type="caution">
    <text evidence="2">The sequence shown here is derived from an EMBL/GenBank/DDBJ whole genome shotgun (WGS) entry which is preliminary data.</text>
</comment>
<organism evidence="2 3">
    <name type="scientific">Umezawaea endophytica</name>
    <dbReference type="NCBI Taxonomy" id="1654476"/>
    <lineage>
        <taxon>Bacteria</taxon>
        <taxon>Bacillati</taxon>
        <taxon>Actinomycetota</taxon>
        <taxon>Actinomycetes</taxon>
        <taxon>Pseudonocardiales</taxon>
        <taxon>Pseudonocardiaceae</taxon>
        <taxon>Umezawaea</taxon>
    </lineage>
</organism>
<accession>A0A9X3AG10</accession>
<dbReference type="GO" id="GO:0016747">
    <property type="term" value="F:acyltransferase activity, transferring groups other than amino-acyl groups"/>
    <property type="evidence" value="ECO:0007669"/>
    <property type="project" value="InterPro"/>
</dbReference>
<dbReference type="CDD" id="cd04301">
    <property type="entry name" value="NAT_SF"/>
    <property type="match status" value="1"/>
</dbReference>
<keyword evidence="2" id="KW-0012">Acyltransferase</keyword>
<protein>
    <submittedName>
        <fullName evidence="2">GNAT family N-acetyltransferase</fullName>
        <ecNumber evidence="2">2.3.1.-</ecNumber>
    </submittedName>
</protein>
<dbReference type="SUPFAM" id="SSF55729">
    <property type="entry name" value="Acyl-CoA N-acyltransferases (Nat)"/>
    <property type="match status" value="1"/>
</dbReference>